<dbReference type="Gene3D" id="1.10.1420.10">
    <property type="match status" value="2"/>
</dbReference>
<dbReference type="InterPro" id="IPR007696">
    <property type="entry name" value="DNA_mismatch_repair_MutS_core"/>
</dbReference>
<comment type="caution">
    <text evidence="3">The sequence shown here is derived from an EMBL/GenBank/DDBJ whole genome shotgun (WGS) entry which is preliminary data.</text>
</comment>
<accession>A0AAV1SAP8</accession>
<dbReference type="PANTHER" id="PTHR11361">
    <property type="entry name" value="DNA MISMATCH REPAIR PROTEIN MUTS FAMILY MEMBER"/>
    <property type="match status" value="1"/>
</dbReference>
<dbReference type="InterPro" id="IPR036678">
    <property type="entry name" value="MutS_con_dom_sf"/>
</dbReference>
<gene>
    <name evidence="3" type="ORF">DCAF_LOCUS21108</name>
</gene>
<name>A0AAV1SAP8_9ROSI</name>
<keyword evidence="4" id="KW-1185">Reference proteome</keyword>
<dbReference type="SUPFAM" id="SSF48334">
    <property type="entry name" value="DNA repair protein MutS, domain III"/>
    <property type="match status" value="1"/>
</dbReference>
<evidence type="ECO:0000313" key="4">
    <source>
        <dbReference type="Proteomes" id="UP001314170"/>
    </source>
</evidence>
<dbReference type="EMBL" id="CAWUPB010001173">
    <property type="protein sequence ID" value="CAK7348411.1"/>
    <property type="molecule type" value="Genomic_DNA"/>
</dbReference>
<dbReference type="Gene3D" id="3.40.1170.10">
    <property type="entry name" value="DNA repair protein MutS, domain I"/>
    <property type="match status" value="1"/>
</dbReference>
<dbReference type="GO" id="GO:0005524">
    <property type="term" value="F:ATP binding"/>
    <property type="evidence" value="ECO:0007669"/>
    <property type="project" value="InterPro"/>
</dbReference>
<organism evidence="3 4">
    <name type="scientific">Dovyalis caffra</name>
    <dbReference type="NCBI Taxonomy" id="77055"/>
    <lineage>
        <taxon>Eukaryota</taxon>
        <taxon>Viridiplantae</taxon>
        <taxon>Streptophyta</taxon>
        <taxon>Embryophyta</taxon>
        <taxon>Tracheophyta</taxon>
        <taxon>Spermatophyta</taxon>
        <taxon>Magnoliopsida</taxon>
        <taxon>eudicotyledons</taxon>
        <taxon>Gunneridae</taxon>
        <taxon>Pentapetalae</taxon>
        <taxon>rosids</taxon>
        <taxon>fabids</taxon>
        <taxon>Malpighiales</taxon>
        <taxon>Salicaceae</taxon>
        <taxon>Flacourtieae</taxon>
        <taxon>Dovyalis</taxon>
    </lineage>
</organism>
<feature type="domain" description="DNA mismatch repair protein MutS connector" evidence="1">
    <location>
        <begin position="128"/>
        <end position="239"/>
    </location>
</feature>
<dbReference type="InterPro" id="IPR016151">
    <property type="entry name" value="DNA_mismatch_repair_MutS_N"/>
</dbReference>
<dbReference type="AlphaFoldDB" id="A0AAV1SAP8"/>
<dbReference type="Proteomes" id="UP001314170">
    <property type="component" value="Unassembled WGS sequence"/>
</dbReference>
<dbReference type="SUPFAM" id="SSF55271">
    <property type="entry name" value="DNA repair protein MutS, domain I"/>
    <property type="match status" value="1"/>
</dbReference>
<dbReference type="InterPro" id="IPR045076">
    <property type="entry name" value="MutS"/>
</dbReference>
<dbReference type="Pfam" id="PF05188">
    <property type="entry name" value="MutS_II"/>
    <property type="match status" value="1"/>
</dbReference>
<dbReference type="GO" id="GO:0030983">
    <property type="term" value="F:mismatched DNA binding"/>
    <property type="evidence" value="ECO:0007669"/>
    <property type="project" value="InterPro"/>
</dbReference>
<reference evidence="3 4" key="1">
    <citation type="submission" date="2024-01" db="EMBL/GenBank/DDBJ databases">
        <authorList>
            <person name="Waweru B."/>
        </authorList>
    </citation>
    <scope>NUCLEOTIDE SEQUENCE [LARGE SCALE GENOMIC DNA]</scope>
</reference>
<feature type="domain" description="DNA mismatch repair protein MutS core" evidence="2">
    <location>
        <begin position="273"/>
        <end position="402"/>
    </location>
</feature>
<dbReference type="GO" id="GO:0005634">
    <property type="term" value="C:nucleus"/>
    <property type="evidence" value="ECO:0007669"/>
    <property type="project" value="TreeGrafter"/>
</dbReference>
<dbReference type="Gene3D" id="3.30.420.110">
    <property type="entry name" value="MutS, connector domain"/>
    <property type="match status" value="1"/>
</dbReference>
<protein>
    <submittedName>
        <fullName evidence="3">Uncharacterized protein</fullName>
    </submittedName>
</protein>
<proteinExistence type="predicted"/>
<evidence type="ECO:0000313" key="3">
    <source>
        <dbReference type="EMBL" id="CAK7348411.1"/>
    </source>
</evidence>
<dbReference type="PANTHER" id="PTHR11361:SF150">
    <property type="entry name" value="DNA MISMATCH REPAIR PROTEIN MSH6"/>
    <property type="match status" value="1"/>
</dbReference>
<sequence>MDAKRRHPGNVDYDPKTLHLPPEFVKSLTGGQRQWWEFKSKHMDKMGKFYELFEMDAHGEQPHCGFPGKNFSMNVEKLARKVVKREVCAVITKGTLTEGEFLSANPDASYLMTLTESSQGLTNQIFERIFGVCVVDVTTDRIIPGRFGDEAECSSLCCLLSEPRPVEILKPAKMLSSETERVLVRHTRNPLVNKLAPLSEFGDAEKTFREVKTISKHIGENGSLALSALGGTLNYLKQVFLDETFPRFAKFESLLCSDFCEVAKKPYMILDAAALENLEIFENRRNGDSSGTLYAQLNHCVTPLGKRLLKTWLARPLYHLESIIDRLDAVAGLQTPVKKSEPLMLELNGVNQAKMLEFRKVLSRLPDLKWLLARIFSASEANGRNANKVVLHEDAAKKQLQEFISALHGCKFTALSCSSLAVILENVESGQLHHLLTPGKGRPDILPILKHFKSAFDWVEANNSGRIVPHEGVDME</sequence>
<dbReference type="InterPro" id="IPR036187">
    <property type="entry name" value="DNA_mismatch_repair_MutS_sf"/>
</dbReference>
<evidence type="ECO:0000259" key="1">
    <source>
        <dbReference type="Pfam" id="PF05188"/>
    </source>
</evidence>
<dbReference type="Pfam" id="PF05192">
    <property type="entry name" value="MutS_III"/>
    <property type="match status" value="1"/>
</dbReference>
<evidence type="ECO:0000259" key="2">
    <source>
        <dbReference type="Pfam" id="PF05192"/>
    </source>
</evidence>
<dbReference type="SUPFAM" id="SSF53150">
    <property type="entry name" value="DNA repair protein MutS, domain II"/>
    <property type="match status" value="1"/>
</dbReference>
<dbReference type="InterPro" id="IPR007860">
    <property type="entry name" value="DNA_mmatch_repair_MutS_con_dom"/>
</dbReference>
<dbReference type="GO" id="GO:0006298">
    <property type="term" value="P:mismatch repair"/>
    <property type="evidence" value="ECO:0007669"/>
    <property type="project" value="InterPro"/>
</dbReference>
<dbReference type="GO" id="GO:0140664">
    <property type="term" value="F:ATP-dependent DNA damage sensor activity"/>
    <property type="evidence" value="ECO:0007669"/>
    <property type="project" value="InterPro"/>
</dbReference>